<organism evidence="2 3">
    <name type="scientific">Tenacibaculum vairaonense</name>
    <dbReference type="NCBI Taxonomy" id="3137860"/>
    <lineage>
        <taxon>Bacteria</taxon>
        <taxon>Pseudomonadati</taxon>
        <taxon>Bacteroidota</taxon>
        <taxon>Flavobacteriia</taxon>
        <taxon>Flavobacteriales</taxon>
        <taxon>Flavobacteriaceae</taxon>
        <taxon>Tenacibaculum</taxon>
    </lineage>
</organism>
<accession>A0ABM9PHT7</accession>
<dbReference type="InterPro" id="IPR018247">
    <property type="entry name" value="EF_Hand_1_Ca_BS"/>
</dbReference>
<sequence>MNSAIIKKIAQRFIVDKTLAKKEHTKASHRRIALFFICVFMQSLLPHNQLWANNNGPNAPEAAAFEPIDATDMVNLVTGDFSYVLPLLNVPSPEGGYPLALSYHAGIAMDQEASWVGLGWSLNPGAINRSVNGVPDDWKNTRKYSVFYDEGGTITSYSGSVSVGWGGDGSAFSAGLYASYSEHQSSHGENSYRFDIGVTGSVGFKNTPLSIRGRLGTDGVGINSSYTYGANTESPIKFSTSVNQSFIDGTTDVSVTASRKLSSLGFSYNSNNGFSGGININGLPQKTKGNNAMDTRMSFDTKTLTAYIPLGKFNINAKYQKTKYWAYENDYSTFDGALYAGNLQNTLKESLFDWKVAFDSHESYYEKDPNEQARRANYSKVSYDNYSVSGQGISGSIKPYLFQEAPLKIQERVLGTDDRGRANLRAIYNYPIIGQSGDKFTKSINQIPFYFENENSSYLRVKSGNWSVNSNTYNSIFAINTLSKTIEDTFTIDDKTYKGTNANGTMRKGSYISAYTNKQIIDNPSLILKPYSFNRRRLKDEVLDGIGAYKVTASDGKTYHYSLPVYHHEEFSRVSDIDKDIRKQFSEQMQLAPYATHWLLTAVTGPDYIDVNNNQIVDKDDYGYWVGFDYGMWNEGYAWRIPASGYHKSEKTKSYQWGVKEVYYLDKIKTRTHTALFVKSIRDDNVSSGLLNLGSKDTPKEYRDRHLQSYVRGDDGKNYFNGVYDNMRIVSASPAYAQIDSKHSNFFKFEKQHSLKLSKIILLKNNKINEEIIKTNPHEIGSRFGGEIKMDSFYEEFNIVTGPVYSITKPLHERRWDSHFYRNILDLKDITAQASKLTGVIKSINFDYSYKLATQSPNSYNTSRGKLTLEKVTTRGKNDDFLIPPFKFDYINSAVYNIDNVDDWGYNKGIPQAWSMNKITTPTGGTINIEYEEDSYYMEAAQTTPSSTFTDKKGGGIRVKNLTVENDGKKYTSSYSYNLLNKSSGVTSYAPSKQEKQVKFIGEIPAPGVMYEKVTVAHKDISSKVTTKDEYTFQVLPKMVTNLSGGFTMNSLKSGEILSLKRNQDQYHNVTLSGNSMQANLSKFTLTDHTAKLGSLLSKISYNEKGQRISASYNIYKNTEEIQQGLHQETNKVYKKVASRDNPDKLVLISSSKIKLPNVLKYQSTHVGNYKNQINFDSYDFVTGQPIQTTSTLSDGTEIKSKTIPAYSIYPEMGSKVDNINNRNMLSQSAANLTQIKKGEDWKTIGANITTWNSFWNYRKPDGTIESATTPKVWRKHKNFAWKGEVDSTGVYLSYSGDFDNFNFHEDFNQPNDKWINTSTVNLYDHFSMPLETEDINGNSIATKMGDRDSKIIATCNSKYTEMFYSGAEYSRVINGITYLDGEIKTNGSIVNIDKAHTGNHIIRASNTEAFEVTFPIDSNRKVQESYYKVSVWVRKGQENNLTIVRKVGNHFPFVQEFEPSQTITAGDWVQLSGYIDIPTEETTLQIYTNGTSDLDDFRILPIESNMTSYVYNKRDELSYIIGANNLATKYEYDDAGRLKKTYTEVIDDTGIIGGFKLQKEINYHYKYVPTTEDLDPDKLYLRLPIDSATDNTTTVRAVVTGGSGEYEYEFDQNRTGSNFSFSGYGSSKTITIQTYCPKGRIFYKCWVRDKITGRTVERAHSHQRICNNDDDDDGNPIPDDQPRNNQQGPGRDGQPIDNNPMDEQP</sequence>
<evidence type="ECO:0000256" key="1">
    <source>
        <dbReference type="SAM" id="MobiDB-lite"/>
    </source>
</evidence>
<dbReference type="PROSITE" id="PS00018">
    <property type="entry name" value="EF_HAND_1"/>
    <property type="match status" value="1"/>
</dbReference>
<dbReference type="Gene3D" id="2.60.120.260">
    <property type="entry name" value="Galactose-binding domain-like"/>
    <property type="match status" value="1"/>
</dbReference>
<protein>
    <recommendedName>
        <fullName evidence="4">YD repeat-containing protein</fullName>
    </recommendedName>
</protein>
<reference evidence="2 3" key="1">
    <citation type="submission" date="2024-05" db="EMBL/GenBank/DDBJ databases">
        <authorList>
            <person name="Duchaud E."/>
        </authorList>
    </citation>
    <scope>NUCLEOTIDE SEQUENCE [LARGE SCALE GENOMIC DNA]</scope>
    <source>
        <strain evidence="2">Ena-SAMPLE-TAB-13-05-2024-13:56:06:370-140305</strain>
    </source>
</reference>
<evidence type="ECO:0008006" key="4">
    <source>
        <dbReference type="Google" id="ProtNLM"/>
    </source>
</evidence>
<gene>
    <name evidence="2" type="ORF">T190115A13A_130040</name>
</gene>
<feature type="region of interest" description="Disordered" evidence="1">
    <location>
        <begin position="1658"/>
        <end position="1706"/>
    </location>
</feature>
<evidence type="ECO:0000313" key="3">
    <source>
        <dbReference type="Proteomes" id="UP001497602"/>
    </source>
</evidence>
<comment type="caution">
    <text evidence="2">The sequence shown here is derived from an EMBL/GenBank/DDBJ whole genome shotgun (WGS) entry which is preliminary data.</text>
</comment>
<dbReference type="EMBL" id="CAXJRC010000004">
    <property type="protein sequence ID" value="CAL2105165.1"/>
    <property type="molecule type" value="Genomic_DNA"/>
</dbReference>
<proteinExistence type="predicted"/>
<evidence type="ECO:0000313" key="2">
    <source>
        <dbReference type="EMBL" id="CAL2105165.1"/>
    </source>
</evidence>
<dbReference type="Proteomes" id="UP001497602">
    <property type="component" value="Unassembled WGS sequence"/>
</dbReference>
<dbReference type="RefSeq" id="WP_348736973.1">
    <property type="nucleotide sequence ID" value="NZ_CAXJRC010000004.1"/>
</dbReference>
<name>A0ABM9PHT7_9FLAO</name>
<keyword evidence="3" id="KW-1185">Reference proteome</keyword>